<dbReference type="InterPro" id="IPR025369">
    <property type="entry name" value="DUF4274"/>
</dbReference>
<dbReference type="Pfam" id="PF14096">
    <property type="entry name" value="DUF4274"/>
    <property type="match status" value="1"/>
</dbReference>
<dbReference type="OrthoDB" id="2645024at2"/>
<sequence>MSRRDGDRMKGEQEGRACYELGRSKPACAEITLLDMYELMDGGSWLEKDDEGRAEAEEYRRWQELALRLKDRLASRRHHHGEQGGSS</sequence>
<comment type="caution">
    <text evidence="2">The sequence shown here is derived from an EMBL/GenBank/DDBJ whole genome shotgun (WGS) entry which is preliminary data.</text>
</comment>
<feature type="domain" description="DUF4274" evidence="1">
    <location>
        <begin position="25"/>
        <end position="74"/>
    </location>
</feature>
<gene>
    <name evidence="2" type="ORF">DQX05_25275</name>
</gene>
<evidence type="ECO:0000313" key="3">
    <source>
        <dbReference type="Proteomes" id="UP000266177"/>
    </source>
</evidence>
<accession>A0A3A3GWY3</accession>
<dbReference type="EMBL" id="QYZD01000036">
    <property type="protein sequence ID" value="RJG20445.1"/>
    <property type="molecule type" value="Genomic_DNA"/>
</dbReference>
<reference evidence="2 3" key="1">
    <citation type="submission" date="2018-09" db="EMBL/GenBank/DDBJ databases">
        <title>Paenibacillus SK2017-BO5.</title>
        <authorList>
            <person name="Piskunova J.V."/>
            <person name="Dubiley S.A."/>
            <person name="Severinov K.V."/>
        </authorList>
    </citation>
    <scope>NUCLEOTIDE SEQUENCE [LARGE SCALE GENOMIC DNA]</scope>
    <source>
        <strain evidence="2 3">BO5</strain>
    </source>
</reference>
<organism evidence="2 3">
    <name type="scientific">Paenibacillus thiaminolyticus</name>
    <name type="common">Bacillus thiaminolyticus</name>
    <dbReference type="NCBI Taxonomy" id="49283"/>
    <lineage>
        <taxon>Bacteria</taxon>
        <taxon>Bacillati</taxon>
        <taxon>Bacillota</taxon>
        <taxon>Bacilli</taxon>
        <taxon>Bacillales</taxon>
        <taxon>Paenibacillaceae</taxon>
        <taxon>Paenibacillus</taxon>
    </lineage>
</organism>
<dbReference type="AlphaFoldDB" id="A0A3A3GWY3"/>
<proteinExistence type="predicted"/>
<evidence type="ECO:0000259" key="1">
    <source>
        <dbReference type="Pfam" id="PF14096"/>
    </source>
</evidence>
<name>A0A3A3GWY3_PANTH</name>
<evidence type="ECO:0000313" key="2">
    <source>
        <dbReference type="EMBL" id="RJG20445.1"/>
    </source>
</evidence>
<protein>
    <submittedName>
        <fullName evidence="2">DUF4274 domain-containing protein</fullName>
    </submittedName>
</protein>
<dbReference type="Proteomes" id="UP000266177">
    <property type="component" value="Unassembled WGS sequence"/>
</dbReference>